<keyword evidence="3" id="KW-0833">Ubl conjugation pathway</keyword>
<dbReference type="EMBL" id="MKGL01000132">
    <property type="protein sequence ID" value="RNF05530.1"/>
    <property type="molecule type" value="Genomic_DNA"/>
</dbReference>
<dbReference type="OMA" id="EYANWIL"/>
<protein>
    <recommendedName>
        <fullName evidence="3">Ubiquitin thioesterase OTU</fullName>
        <ecNumber evidence="3">3.4.19.12</ecNumber>
    </recommendedName>
</protein>
<keyword evidence="3" id="KW-0645">Protease</keyword>
<dbReference type="GO" id="GO:0016579">
    <property type="term" value="P:protein deubiquitination"/>
    <property type="evidence" value="ECO:0007669"/>
    <property type="project" value="TreeGrafter"/>
</dbReference>
<dbReference type="GO" id="GO:0005634">
    <property type="term" value="C:nucleus"/>
    <property type="evidence" value="ECO:0007669"/>
    <property type="project" value="TreeGrafter"/>
</dbReference>
<dbReference type="CDD" id="cd22745">
    <property type="entry name" value="OTU_OTU1"/>
    <property type="match status" value="1"/>
</dbReference>
<dbReference type="InterPro" id="IPR003323">
    <property type="entry name" value="OTU_dom"/>
</dbReference>
<dbReference type="PANTHER" id="PTHR13312:SF0">
    <property type="entry name" value="UBIQUITIN THIOESTERASE OTU1"/>
    <property type="match status" value="1"/>
</dbReference>
<dbReference type="PANTHER" id="PTHR13312">
    <property type="entry name" value="HIV-INDUCED PROTEIN-7-LIKE PROTEASE"/>
    <property type="match status" value="1"/>
</dbReference>
<dbReference type="GO" id="GO:0004843">
    <property type="term" value="F:cysteine-type deubiquitinase activity"/>
    <property type="evidence" value="ECO:0007669"/>
    <property type="project" value="UniProtKB-UniRule"/>
</dbReference>
<comment type="function">
    <text evidence="3">Hydrolase that can remove conjugated ubiquitin from proteins and may therefore play an important regulatory role at the level of protein turnover by preventing degradation.</text>
</comment>
<keyword evidence="3" id="KW-0963">Cytoplasm</keyword>
<reference evidence="5 6" key="1">
    <citation type="journal article" date="2018" name="BMC Genomics">
        <title>Genomic comparison of Trypanosoma conorhini and Trypanosoma rangeli to Trypanosoma cruzi strains of high and low virulence.</title>
        <authorList>
            <person name="Bradwell K.R."/>
            <person name="Koparde V.N."/>
            <person name="Matveyev A.V."/>
            <person name="Serrano M.G."/>
            <person name="Alves J.M."/>
            <person name="Parikh H."/>
            <person name="Huang B."/>
            <person name="Lee V."/>
            <person name="Espinosa-Alvarez O."/>
            <person name="Ortiz P.A."/>
            <person name="Costa-Martins A.G."/>
            <person name="Teixeira M.M."/>
            <person name="Buck G.A."/>
        </authorList>
    </citation>
    <scope>NUCLEOTIDE SEQUENCE [LARGE SCALE GENOMIC DNA]</scope>
    <source>
        <strain evidence="5 6">AM80</strain>
    </source>
</reference>
<evidence type="ECO:0000313" key="5">
    <source>
        <dbReference type="EMBL" id="RNF05530.1"/>
    </source>
</evidence>
<dbReference type="Gene3D" id="3.10.20.90">
    <property type="entry name" value="Phosphatidylinositol 3-kinase Catalytic Subunit, Chain A, domain 1"/>
    <property type="match status" value="1"/>
</dbReference>
<evidence type="ECO:0000259" key="4">
    <source>
        <dbReference type="PROSITE" id="PS50802"/>
    </source>
</evidence>
<keyword evidence="2 3" id="KW-0378">Hydrolase</keyword>
<comment type="caution">
    <text evidence="5">The sequence shown here is derived from an EMBL/GenBank/DDBJ whole genome shotgun (WGS) entry which is preliminary data.</text>
</comment>
<gene>
    <name evidence="5" type="ORF">TraAM80_04452</name>
</gene>
<comment type="catalytic activity">
    <reaction evidence="1 3">
        <text>Thiol-dependent hydrolysis of ester, thioester, amide, peptide and isopeptide bonds formed by the C-terminal Gly of ubiquitin (a 76-residue protein attached to proteins as an intracellular targeting signal).</text>
        <dbReference type="EC" id="3.4.19.12"/>
    </reaction>
</comment>
<evidence type="ECO:0000313" key="6">
    <source>
        <dbReference type="Proteomes" id="UP000283634"/>
    </source>
</evidence>
<dbReference type="PROSITE" id="PS50802">
    <property type="entry name" value="OTU"/>
    <property type="match status" value="1"/>
</dbReference>
<dbReference type="VEuPathDB" id="TriTrypDB:TRSC58_03834"/>
<organism evidence="5 6">
    <name type="scientific">Trypanosoma rangeli</name>
    <dbReference type="NCBI Taxonomy" id="5698"/>
    <lineage>
        <taxon>Eukaryota</taxon>
        <taxon>Discoba</taxon>
        <taxon>Euglenozoa</taxon>
        <taxon>Kinetoplastea</taxon>
        <taxon>Metakinetoplastina</taxon>
        <taxon>Trypanosomatida</taxon>
        <taxon>Trypanosomatidae</taxon>
        <taxon>Trypanosoma</taxon>
        <taxon>Herpetosoma</taxon>
    </lineage>
</organism>
<evidence type="ECO:0000256" key="1">
    <source>
        <dbReference type="ARBA" id="ARBA00000707"/>
    </source>
</evidence>
<keyword evidence="6" id="KW-1185">Reference proteome</keyword>
<dbReference type="GO" id="GO:0005829">
    <property type="term" value="C:cytosol"/>
    <property type="evidence" value="ECO:0007669"/>
    <property type="project" value="TreeGrafter"/>
</dbReference>
<dbReference type="EC" id="3.4.19.12" evidence="3"/>
<comment type="subcellular location">
    <subcellularLocation>
        <location evidence="3">Cytoplasm</location>
    </subcellularLocation>
</comment>
<proteinExistence type="predicted"/>
<keyword evidence="3" id="KW-0788">Thiol protease</keyword>
<dbReference type="GO" id="GO:0030968">
    <property type="term" value="P:endoplasmic reticulum unfolded protein response"/>
    <property type="evidence" value="ECO:0007669"/>
    <property type="project" value="TreeGrafter"/>
</dbReference>
<dbReference type="Proteomes" id="UP000283634">
    <property type="component" value="Unassembled WGS sequence"/>
</dbReference>
<dbReference type="GO" id="GO:0036503">
    <property type="term" value="P:ERAD pathway"/>
    <property type="evidence" value="ECO:0007669"/>
    <property type="project" value="TreeGrafter"/>
</dbReference>
<accession>A0A3R7LXZ2</accession>
<evidence type="ECO:0000256" key="2">
    <source>
        <dbReference type="ARBA" id="ARBA00022801"/>
    </source>
</evidence>
<dbReference type="RefSeq" id="XP_029238737.1">
    <property type="nucleotide sequence ID" value="XM_029381379.1"/>
</dbReference>
<evidence type="ECO:0000256" key="3">
    <source>
        <dbReference type="RuleBase" id="RU367104"/>
    </source>
</evidence>
<dbReference type="Pfam" id="PF02338">
    <property type="entry name" value="OTU"/>
    <property type="match status" value="1"/>
</dbReference>
<dbReference type="OrthoDB" id="65596at2759"/>
<dbReference type="SUPFAM" id="SSF54001">
    <property type="entry name" value="Cysteine proteinases"/>
    <property type="match status" value="1"/>
</dbReference>
<feature type="domain" description="OTU" evidence="4">
    <location>
        <begin position="151"/>
        <end position="274"/>
    </location>
</feature>
<dbReference type="AlphaFoldDB" id="A0A3R7LXZ2"/>
<name>A0A3R7LXZ2_TRYRA</name>
<dbReference type="GeneID" id="40328385"/>
<dbReference type="Gene3D" id="3.90.70.80">
    <property type="match status" value="1"/>
</dbReference>
<sequence length="313" mass="35859">MGSELCSEFGVETNYDAFLSFYILQLLLRFDCCLPPPSPYIVKQLVRRVFFKMKFRLRLPNSSESVPFESEESTPWVVFLCGVENRSGIVKERLRILAGYPPRVVTAADTDLVGSRLRHGDTLIVQEGEATVVRGVTNGRYVPPASDRWHFVRRICPSDNSCLFHAAAYVLRDKSRTDGPKLRDECANAVLADPGYFTELLLEKPNHEYAEWIRRPTSWGGAIELMILSFTEQTEIVTLDLESTRMERFGQGMGYTVRAFVVYTGRHYDAIAMNPTYNSPRESEDQVLFNLRDESVVSRAERFVLEESERMKR</sequence>
<dbReference type="InterPro" id="IPR038765">
    <property type="entry name" value="Papain-like_cys_pep_sf"/>
</dbReference>